<evidence type="ECO:0000256" key="9">
    <source>
        <dbReference type="ARBA" id="ARBA00047598"/>
    </source>
</evidence>
<proteinExistence type="inferred from homology"/>
<evidence type="ECO:0000256" key="4">
    <source>
        <dbReference type="ARBA" id="ARBA00012881"/>
    </source>
</evidence>
<evidence type="ECO:0000313" key="12">
    <source>
        <dbReference type="EMBL" id="PSS16757.1"/>
    </source>
</evidence>
<comment type="catalytic activity">
    <reaction evidence="10">
        <text>L-ornithine + NADH + O2 = N(5)-hydroxy-L-ornithine + NAD(+) + H2O</text>
        <dbReference type="Rhea" id="RHEA:41512"/>
        <dbReference type="ChEBI" id="CHEBI:15377"/>
        <dbReference type="ChEBI" id="CHEBI:15379"/>
        <dbReference type="ChEBI" id="CHEBI:46911"/>
        <dbReference type="ChEBI" id="CHEBI:57540"/>
        <dbReference type="ChEBI" id="CHEBI:57945"/>
        <dbReference type="ChEBI" id="CHEBI:78275"/>
        <dbReference type="EC" id="1.14.13.196"/>
    </reaction>
</comment>
<dbReference type="SUPFAM" id="SSF51905">
    <property type="entry name" value="FAD/NAD(P)-binding domain"/>
    <property type="match status" value="1"/>
</dbReference>
<keyword evidence="6" id="KW-0274">FAD</keyword>
<dbReference type="InterPro" id="IPR025700">
    <property type="entry name" value="Lys/Orn_oxygenase"/>
</dbReference>
<evidence type="ECO:0000313" key="13">
    <source>
        <dbReference type="Proteomes" id="UP000241818"/>
    </source>
</evidence>
<comment type="similarity">
    <text evidence="3">Belongs to the lysine N(6)-hydroxylase/L-ornithine N(5)-oxygenase family.</text>
</comment>
<dbReference type="AlphaFoldDB" id="A0A2T3B018"/>
<dbReference type="OrthoDB" id="3519933at2759"/>
<comment type="catalytic activity">
    <reaction evidence="9">
        <text>L-ornithine + NADPH + O2 = N(5)-hydroxy-L-ornithine + NADP(+) + H2O</text>
        <dbReference type="Rhea" id="RHEA:41508"/>
        <dbReference type="ChEBI" id="CHEBI:15377"/>
        <dbReference type="ChEBI" id="CHEBI:15379"/>
        <dbReference type="ChEBI" id="CHEBI:46911"/>
        <dbReference type="ChEBI" id="CHEBI:57783"/>
        <dbReference type="ChEBI" id="CHEBI:58349"/>
        <dbReference type="ChEBI" id="CHEBI:78275"/>
        <dbReference type="EC" id="1.14.13.196"/>
    </reaction>
</comment>
<organism evidence="12 13">
    <name type="scientific">Amorphotheca resinae ATCC 22711</name>
    <dbReference type="NCBI Taxonomy" id="857342"/>
    <lineage>
        <taxon>Eukaryota</taxon>
        <taxon>Fungi</taxon>
        <taxon>Dikarya</taxon>
        <taxon>Ascomycota</taxon>
        <taxon>Pezizomycotina</taxon>
        <taxon>Leotiomycetes</taxon>
        <taxon>Helotiales</taxon>
        <taxon>Amorphothecaceae</taxon>
        <taxon>Amorphotheca</taxon>
    </lineage>
</organism>
<dbReference type="PRINTS" id="PR00368">
    <property type="entry name" value="FADPNR"/>
</dbReference>
<name>A0A2T3B018_AMORE</name>
<dbReference type="STRING" id="857342.A0A2T3B018"/>
<evidence type="ECO:0000256" key="2">
    <source>
        <dbReference type="ARBA" id="ARBA00004924"/>
    </source>
</evidence>
<dbReference type="EMBL" id="KZ679012">
    <property type="protein sequence ID" value="PSS16757.1"/>
    <property type="molecule type" value="Genomic_DNA"/>
</dbReference>
<accession>A0A2T3B018</accession>
<evidence type="ECO:0000256" key="11">
    <source>
        <dbReference type="SAM" id="MobiDB-lite"/>
    </source>
</evidence>
<dbReference type="PANTHER" id="PTHR42802">
    <property type="entry name" value="MONOOXYGENASE"/>
    <property type="match status" value="1"/>
</dbReference>
<comment type="cofactor">
    <cofactor evidence="1">
        <name>FAD</name>
        <dbReference type="ChEBI" id="CHEBI:57692"/>
    </cofactor>
</comment>
<dbReference type="RefSeq" id="XP_024720265.1">
    <property type="nucleotide sequence ID" value="XM_024862694.1"/>
</dbReference>
<evidence type="ECO:0000256" key="6">
    <source>
        <dbReference type="ARBA" id="ARBA00022827"/>
    </source>
</evidence>
<dbReference type="GO" id="GO:0006879">
    <property type="term" value="P:intracellular iron ion homeostasis"/>
    <property type="evidence" value="ECO:0007669"/>
    <property type="project" value="TreeGrafter"/>
</dbReference>
<dbReference type="InParanoid" id="A0A2T3B018"/>
<comment type="pathway">
    <text evidence="2">Siderophore biosynthesis.</text>
</comment>
<evidence type="ECO:0000256" key="1">
    <source>
        <dbReference type="ARBA" id="ARBA00001974"/>
    </source>
</evidence>
<keyword evidence="8" id="KW-0560">Oxidoreductase</keyword>
<dbReference type="InterPro" id="IPR036188">
    <property type="entry name" value="FAD/NAD-bd_sf"/>
</dbReference>
<keyword evidence="5" id="KW-0285">Flavoprotein</keyword>
<dbReference type="GO" id="GO:0016491">
    <property type="term" value="F:oxidoreductase activity"/>
    <property type="evidence" value="ECO:0007669"/>
    <property type="project" value="UniProtKB-KW"/>
</dbReference>
<dbReference type="PANTHER" id="PTHR42802:SF1">
    <property type="entry name" value="L-ORNITHINE N(5)-MONOOXYGENASE"/>
    <property type="match status" value="1"/>
</dbReference>
<sequence>MTPSAITPPPPAAALESNANGLDEIASIPNGEVNGVNHVQPSSAEAEPQLPNGNGHTVPTVPALSSSSAEAEPQLLPNGNGHTVPSIPDLSSSPEELLDLVCVGFGPASLAIAIALHDAYQASPAAHRPRVLFLEKQTRFAWHAGMQLPGAKMQISFLKDLATPRDPTSHFTFLNYLFRQGRLNHFINLGTFLPTRAEYEDYLRWCAAHFEREGNVRYGVEVGSVRAGEKSADGKVTSFVVEGRDQLGEVMTRRARHVVIAVGGRPVIPPALQGLKHVHHSSQFANAIGGIQEREAGRPLKFAVIGAGQSAAEIFNDIWSRFPDAQVRLIIKGPSLRPSDDSPFVNEIFNPDRVDGVYNQTPSERALAIALDRGTNYGVVRLELLEHLYEKLYMQRLANPDETQWRARIITNRTVVSASQTSTSGVVLRLGLPDGKQRREEKTTMTDEAAEDLEVDYVFTATGYQRNVHEEILSDLKTLLPPDQAHGERLPVARNYQVLYDGDKVDGSQAGVWLQGCNEATHGLSDTLLSILAVRGGELVRSMFGSSSPSTIQAANPQ</sequence>
<dbReference type="Gene3D" id="3.50.50.60">
    <property type="entry name" value="FAD/NAD(P)-binding domain"/>
    <property type="match status" value="1"/>
</dbReference>
<dbReference type="EC" id="1.14.13.196" evidence="4"/>
<feature type="region of interest" description="Disordered" evidence="11">
    <location>
        <begin position="1"/>
        <end position="90"/>
    </location>
</feature>
<dbReference type="Proteomes" id="UP000241818">
    <property type="component" value="Unassembled WGS sequence"/>
</dbReference>
<evidence type="ECO:0000256" key="10">
    <source>
        <dbReference type="ARBA" id="ARBA00049248"/>
    </source>
</evidence>
<evidence type="ECO:0000256" key="5">
    <source>
        <dbReference type="ARBA" id="ARBA00022630"/>
    </source>
</evidence>
<gene>
    <name evidence="12" type="ORF">M430DRAFT_141112</name>
</gene>
<dbReference type="GeneID" id="36570775"/>
<evidence type="ECO:0000256" key="3">
    <source>
        <dbReference type="ARBA" id="ARBA00007588"/>
    </source>
</evidence>
<reference evidence="12 13" key="1">
    <citation type="journal article" date="2018" name="New Phytol.">
        <title>Comparative genomics and transcriptomics depict ericoid mycorrhizal fungi as versatile saprotrophs and plant mutualists.</title>
        <authorList>
            <person name="Martino E."/>
            <person name="Morin E."/>
            <person name="Grelet G.A."/>
            <person name="Kuo A."/>
            <person name="Kohler A."/>
            <person name="Daghino S."/>
            <person name="Barry K.W."/>
            <person name="Cichocki N."/>
            <person name="Clum A."/>
            <person name="Dockter R.B."/>
            <person name="Hainaut M."/>
            <person name="Kuo R.C."/>
            <person name="LaButti K."/>
            <person name="Lindahl B.D."/>
            <person name="Lindquist E.A."/>
            <person name="Lipzen A."/>
            <person name="Khouja H.R."/>
            <person name="Magnuson J."/>
            <person name="Murat C."/>
            <person name="Ohm R.A."/>
            <person name="Singer S.W."/>
            <person name="Spatafora J.W."/>
            <person name="Wang M."/>
            <person name="Veneault-Fourrey C."/>
            <person name="Henrissat B."/>
            <person name="Grigoriev I.V."/>
            <person name="Martin F.M."/>
            <person name="Perotto S."/>
        </authorList>
    </citation>
    <scope>NUCLEOTIDE SEQUENCE [LARGE SCALE GENOMIC DNA]</scope>
    <source>
        <strain evidence="12 13">ATCC 22711</strain>
    </source>
</reference>
<keyword evidence="13" id="KW-1185">Reference proteome</keyword>
<evidence type="ECO:0000256" key="8">
    <source>
        <dbReference type="ARBA" id="ARBA00023002"/>
    </source>
</evidence>
<evidence type="ECO:0000256" key="7">
    <source>
        <dbReference type="ARBA" id="ARBA00022857"/>
    </source>
</evidence>
<feature type="compositionally biased region" description="Pro residues" evidence="11">
    <location>
        <begin position="1"/>
        <end position="12"/>
    </location>
</feature>
<protein>
    <recommendedName>
        <fullName evidence="4">L-ornithine N(5)-monooxygenase [NAD(P)H]</fullName>
        <ecNumber evidence="4">1.14.13.196</ecNumber>
    </recommendedName>
</protein>
<keyword evidence="7" id="KW-0521">NADP</keyword>
<dbReference type="Pfam" id="PF13434">
    <property type="entry name" value="Lys_Orn_oxgnase"/>
    <property type="match status" value="1"/>
</dbReference>